<dbReference type="InterPro" id="IPR032001">
    <property type="entry name" value="SAWADEE_dom"/>
</dbReference>
<protein>
    <submittedName>
        <fullName evidence="3">Uncharacterized protein LOC108662795 isoform X4</fullName>
    </submittedName>
</protein>
<reference evidence="3" key="2">
    <citation type="submission" date="2025-08" db="UniProtKB">
        <authorList>
            <consortium name="RefSeq"/>
        </authorList>
    </citation>
    <scope>IDENTIFICATION</scope>
</reference>
<accession>A0AB32WKG7</accession>
<dbReference type="Gramene" id="Tc01v2_t016500.5">
    <property type="protein sequence ID" value="Tc01v2_p016500.5"/>
    <property type="gene ID" value="Tc01v2_g016500"/>
</dbReference>
<feature type="domain" description="SAWADEE" evidence="1">
    <location>
        <begin position="70"/>
        <end position="213"/>
    </location>
</feature>
<reference evidence="2" key="1">
    <citation type="journal article" date="1997" name="Nucleic Acids Res.">
        <title>tRNAscan-SE: a program for improved detection of transfer RNA genes in genomic sequence.</title>
        <authorList>
            <person name="Lowe T.M."/>
            <person name="Eddy S.R."/>
        </authorList>
    </citation>
    <scope>NUCLEOTIDE SEQUENCE [LARGE SCALE GENOMIC DNA]</scope>
    <source>
        <strain evidence="2">r\B97-61/B2</strain>
    </source>
</reference>
<dbReference type="GO" id="GO:0003682">
    <property type="term" value="F:chromatin binding"/>
    <property type="evidence" value="ECO:0007669"/>
    <property type="project" value="InterPro"/>
</dbReference>
<dbReference type="Pfam" id="PF16719">
    <property type="entry name" value="SAWADEE"/>
    <property type="match status" value="1"/>
</dbReference>
<dbReference type="RefSeq" id="XP_017979883.1">
    <property type="nucleotide sequence ID" value="XM_018124394.1"/>
</dbReference>
<dbReference type="PANTHER" id="PTHR36384">
    <property type="entry name" value="SAWADEE PROTEIN"/>
    <property type="match status" value="1"/>
</dbReference>
<organism evidence="2 3">
    <name type="scientific">Theobroma cacao</name>
    <name type="common">Cacao</name>
    <name type="synonym">Cocoa</name>
    <dbReference type="NCBI Taxonomy" id="3641"/>
    <lineage>
        <taxon>Eukaryota</taxon>
        <taxon>Viridiplantae</taxon>
        <taxon>Streptophyta</taxon>
        <taxon>Embryophyta</taxon>
        <taxon>Tracheophyta</taxon>
        <taxon>Spermatophyta</taxon>
        <taxon>Magnoliopsida</taxon>
        <taxon>eudicotyledons</taxon>
        <taxon>Gunneridae</taxon>
        <taxon>Pentapetalae</taxon>
        <taxon>rosids</taxon>
        <taxon>malvids</taxon>
        <taxon>Malvales</taxon>
        <taxon>Malvaceae</taxon>
        <taxon>Byttnerioideae</taxon>
        <taxon>Theobroma</taxon>
    </lineage>
</organism>
<evidence type="ECO:0000313" key="2">
    <source>
        <dbReference type="Proteomes" id="UP000694886"/>
    </source>
</evidence>
<sequence length="339" mass="38338">MIQNKAKLLHIHLLFAIKNIYVEKTCTPFKGFSLQTPQNPSDTASTSRKIMSHFGDDNSSVEEVSSAEESYNTEFRSYPDDAWYSVRVSLEGERGDKLRVKYENFPEEHDNVFLAEGFKSEDELYDFIGRFRKVSAQLQDRDCYQMVRGMRVCASDSLGDDDNLFYDAIVDEVVHKKHSNVNGQEECECTFLLFWLHGPNVGNVVEKGVANICLLQSAELEPKLATFMEIATQKIEKALCKLGSDTIDDVAFNPVFRHEANGSPIVKQKLSSIGRSRQGKCSQRSLSKVWPSEAVIGEKILNSCLVFWTILITLLCPQMGDHPFIPLPADHGWPLKKCQ</sequence>
<proteinExistence type="predicted"/>
<dbReference type="Proteomes" id="UP000694886">
    <property type="component" value="Chromosome 1"/>
</dbReference>
<dbReference type="GeneID" id="108662795"/>
<evidence type="ECO:0000259" key="1">
    <source>
        <dbReference type="Pfam" id="PF16719"/>
    </source>
</evidence>
<gene>
    <name evidence="3" type="primary">LOC108662795</name>
</gene>
<dbReference type="PANTHER" id="PTHR36384:SF1">
    <property type="entry name" value="SAWADEE PROTEIN"/>
    <property type="match status" value="1"/>
</dbReference>
<dbReference type="Gene3D" id="2.30.30.140">
    <property type="match status" value="1"/>
</dbReference>
<dbReference type="AlphaFoldDB" id="A0AB32WKG7"/>
<name>A0AB32WKG7_THECC</name>
<evidence type="ECO:0000313" key="3">
    <source>
        <dbReference type="RefSeq" id="XP_017979883.1"/>
    </source>
</evidence>